<protein>
    <submittedName>
        <fullName evidence="1">Uncharacterized protein</fullName>
    </submittedName>
</protein>
<dbReference type="AlphaFoldDB" id="A0A1D2M391"/>
<evidence type="ECO:0000313" key="2">
    <source>
        <dbReference type="Proteomes" id="UP000094527"/>
    </source>
</evidence>
<name>A0A1D2M391_ORCCI</name>
<organism evidence="1 2">
    <name type="scientific">Orchesella cincta</name>
    <name type="common">Springtail</name>
    <name type="synonym">Podura cincta</name>
    <dbReference type="NCBI Taxonomy" id="48709"/>
    <lineage>
        <taxon>Eukaryota</taxon>
        <taxon>Metazoa</taxon>
        <taxon>Ecdysozoa</taxon>
        <taxon>Arthropoda</taxon>
        <taxon>Hexapoda</taxon>
        <taxon>Collembola</taxon>
        <taxon>Entomobryomorpha</taxon>
        <taxon>Entomobryoidea</taxon>
        <taxon>Orchesellidae</taxon>
        <taxon>Orchesellinae</taxon>
        <taxon>Orchesella</taxon>
    </lineage>
</organism>
<accession>A0A1D2M391</accession>
<sequence length="60" mass="6894">MEFQPQDVCHFGLITRHLAFCNSLLEKWAPWMDSVFPQGSELHEDSPLSHFGTMPKSQGF</sequence>
<keyword evidence="2" id="KW-1185">Reference proteome</keyword>
<evidence type="ECO:0000313" key="1">
    <source>
        <dbReference type="EMBL" id="ODM87426.1"/>
    </source>
</evidence>
<dbReference type="EMBL" id="LJIJ01005358">
    <property type="protein sequence ID" value="ODM87426.1"/>
    <property type="molecule type" value="Genomic_DNA"/>
</dbReference>
<dbReference type="Proteomes" id="UP000094527">
    <property type="component" value="Unassembled WGS sequence"/>
</dbReference>
<reference evidence="1 2" key="1">
    <citation type="journal article" date="2016" name="Genome Biol. Evol.">
        <title>Gene Family Evolution Reflects Adaptation to Soil Environmental Stressors in the Genome of the Collembolan Orchesella cincta.</title>
        <authorList>
            <person name="Faddeeva-Vakhrusheva A."/>
            <person name="Derks M.F."/>
            <person name="Anvar S.Y."/>
            <person name="Agamennone V."/>
            <person name="Suring W."/>
            <person name="Smit S."/>
            <person name="van Straalen N.M."/>
            <person name="Roelofs D."/>
        </authorList>
    </citation>
    <scope>NUCLEOTIDE SEQUENCE [LARGE SCALE GENOMIC DNA]</scope>
    <source>
        <tissue evidence="1">Mixed pool</tissue>
    </source>
</reference>
<gene>
    <name evidence="1" type="ORF">Ocin01_19259</name>
</gene>
<comment type="caution">
    <text evidence="1">The sequence shown here is derived from an EMBL/GenBank/DDBJ whole genome shotgun (WGS) entry which is preliminary data.</text>
</comment>
<proteinExistence type="predicted"/>